<dbReference type="InterPro" id="IPR029044">
    <property type="entry name" value="Nucleotide-diphossugar_trans"/>
</dbReference>
<reference evidence="2 3" key="1">
    <citation type="submission" date="2016-04" db="EMBL/GenBank/DDBJ databases">
        <title>Deep-sea bacteria in the southern Pacific.</title>
        <authorList>
            <person name="Tang K."/>
        </authorList>
    </citation>
    <scope>NUCLEOTIDE SEQUENCE [LARGE SCALE GENOMIC DNA]</scope>
    <source>
        <strain evidence="2 3">JLT2014</strain>
    </source>
</reference>
<dbReference type="CDD" id="cd00761">
    <property type="entry name" value="Glyco_tranf_GTA_type"/>
    <property type="match status" value="1"/>
</dbReference>
<sequence length="362" mass="40325">MAHRIALATCMRNEGIFLLEWLAYHVALGFEQIVIVTNDCTDESDILLDLLAEHGLVRHIRQSVPPGGSPQNRGMDIVLRLARDEGLSHILHIDSDEFLYVPHGLSALLARTRDADVVPIPWRLFGDNGLSEWHPGDLVIECNVRAETAPEPGKAKSKCLFKVASFGRATDHNPRDPLVSDPLVLSPDGEELRNGTLYQPKSARFRPHDVATRAKTAQIFHYGVRSEDTFMMKNHRGDGQGKQGDTKYHIGSHWHRMANINETAAPEMAAYLPALKKRLAKWRAVPEIARAEHACQDRFRQDRAQFLTAENIAARTRGKAPPPLDHGTSRSRQAARSPAALRGHPHDPSERSRVKPGRGGAR</sequence>
<dbReference type="STRING" id="1250539.Ga0080574_TMP3131"/>
<feature type="region of interest" description="Disordered" evidence="1">
    <location>
        <begin position="313"/>
        <end position="362"/>
    </location>
</feature>
<keyword evidence="3" id="KW-1185">Reference proteome</keyword>
<dbReference type="OrthoDB" id="1997677at2"/>
<gene>
    <name evidence="2" type="ORF">Ga0080574_TMP3131</name>
</gene>
<keyword evidence="2" id="KW-0808">Transferase</keyword>
<dbReference type="GO" id="GO:0016740">
    <property type="term" value="F:transferase activity"/>
    <property type="evidence" value="ECO:0007669"/>
    <property type="project" value="UniProtKB-KW"/>
</dbReference>
<feature type="compositionally biased region" description="Low complexity" evidence="1">
    <location>
        <begin position="330"/>
        <end position="342"/>
    </location>
</feature>
<dbReference type="Pfam" id="PF13704">
    <property type="entry name" value="Glyco_tranf_2_4"/>
    <property type="match status" value="1"/>
</dbReference>
<dbReference type="EMBL" id="CP015093">
    <property type="protein sequence ID" value="APZ53465.1"/>
    <property type="molecule type" value="Genomic_DNA"/>
</dbReference>
<name>A0A1P8UVP9_9RHOB</name>
<proteinExistence type="predicted"/>
<evidence type="ECO:0000256" key="1">
    <source>
        <dbReference type="SAM" id="MobiDB-lite"/>
    </source>
</evidence>
<dbReference type="Proteomes" id="UP000187059">
    <property type="component" value="Chromosome"/>
</dbReference>
<evidence type="ECO:0000313" key="2">
    <source>
        <dbReference type="EMBL" id="APZ53465.1"/>
    </source>
</evidence>
<organism evidence="2 3">
    <name type="scientific">Salipiger abyssi</name>
    <dbReference type="NCBI Taxonomy" id="1250539"/>
    <lineage>
        <taxon>Bacteria</taxon>
        <taxon>Pseudomonadati</taxon>
        <taxon>Pseudomonadota</taxon>
        <taxon>Alphaproteobacteria</taxon>
        <taxon>Rhodobacterales</taxon>
        <taxon>Roseobacteraceae</taxon>
        <taxon>Salipiger</taxon>
    </lineage>
</organism>
<dbReference type="RefSeq" id="WP_076701731.1">
    <property type="nucleotide sequence ID" value="NZ_CP015093.1"/>
</dbReference>
<protein>
    <submittedName>
        <fullName evidence="2">Glycosyl transferase family 2</fullName>
    </submittedName>
</protein>
<dbReference type="KEGG" id="paby:Ga0080574_TMP3131"/>
<evidence type="ECO:0000313" key="3">
    <source>
        <dbReference type="Proteomes" id="UP000187059"/>
    </source>
</evidence>
<dbReference type="SUPFAM" id="SSF53448">
    <property type="entry name" value="Nucleotide-diphospho-sugar transferases"/>
    <property type="match status" value="1"/>
</dbReference>
<feature type="compositionally biased region" description="Basic and acidic residues" evidence="1">
    <location>
        <begin position="344"/>
        <end position="353"/>
    </location>
</feature>
<accession>A0A1P8UVP9</accession>
<dbReference type="AlphaFoldDB" id="A0A1P8UVP9"/>